<evidence type="ECO:0000256" key="10">
    <source>
        <dbReference type="ARBA" id="ARBA00048975"/>
    </source>
</evidence>
<evidence type="ECO:0000313" key="13">
    <source>
        <dbReference type="Proteomes" id="UP000242301"/>
    </source>
</evidence>
<evidence type="ECO:0000313" key="12">
    <source>
        <dbReference type="EMBL" id="CRK85802.1"/>
    </source>
</evidence>
<keyword evidence="8 11" id="KW-0808">Transferase</keyword>
<reference evidence="13" key="1">
    <citation type="submission" date="2015-05" db="EMBL/GenBank/DDBJ databases">
        <authorList>
            <person name="Manzano-Marin A."/>
        </authorList>
    </citation>
    <scope>NUCLEOTIDE SEQUENCE [LARGE SCALE GENOMIC DNA]</scope>
    <source>
        <strain evidence="13">officinalis</strain>
    </source>
</reference>
<comment type="catalytic activity">
    <reaction evidence="11">
        <text>2-N,3-O-bis[(3R)-3-hydroxytetradecanoyl]-alpha-D-glucosaminyl 1-phosphate + UDP-2-N,3-O-bis[(3R)-3-hydroxytetradecanoyl]-alpha-D-glucosamine = lipid A disaccharide (E. coli) + UDP + H(+)</text>
        <dbReference type="Rhea" id="RHEA:22668"/>
        <dbReference type="ChEBI" id="CHEBI:15378"/>
        <dbReference type="ChEBI" id="CHEBI:57957"/>
        <dbReference type="ChEBI" id="CHEBI:58223"/>
        <dbReference type="ChEBI" id="CHEBI:58466"/>
        <dbReference type="ChEBI" id="CHEBI:78847"/>
    </reaction>
</comment>
<keyword evidence="6 11" id="KW-0441">Lipid A biosynthesis</keyword>
<comment type="pathway">
    <text evidence="11">Glycolipid biosynthesis; lipid IV(A) biosynthesis; lipid IV(A) from (3R)-3-hydroxytetradecanoyl-[acyl-carrier-protein] and UDP-N-acetyl-alpha-D-glucosamine: step 5/6.</text>
</comment>
<evidence type="ECO:0000256" key="1">
    <source>
        <dbReference type="ARBA" id="ARBA00002056"/>
    </source>
</evidence>
<evidence type="ECO:0000256" key="3">
    <source>
        <dbReference type="ARBA" id="ARBA00012687"/>
    </source>
</evidence>
<dbReference type="PANTHER" id="PTHR30372">
    <property type="entry name" value="LIPID-A-DISACCHARIDE SYNTHASE"/>
    <property type="match status" value="1"/>
</dbReference>
<keyword evidence="5 11" id="KW-0444">Lipid biosynthesis</keyword>
<dbReference type="AlphaFoldDB" id="A0A0M6W8S4"/>
<evidence type="ECO:0000256" key="2">
    <source>
        <dbReference type="ARBA" id="ARBA00007868"/>
    </source>
</evidence>
<gene>
    <name evidence="11 12" type="primary">lpxB</name>
    <name evidence="12" type="ORF">SOFFGTOCOR_0385</name>
</gene>
<dbReference type="SUPFAM" id="SSF53756">
    <property type="entry name" value="UDP-Glycosyltransferase/glycogen phosphorylase"/>
    <property type="match status" value="1"/>
</dbReference>
<comment type="catalytic activity">
    <reaction evidence="10 11">
        <text>a lipid X + a UDP-2-N,3-O-bis[(3R)-3-hydroxyacyl]-alpha-D-glucosamine = a lipid A disaccharide + UDP + H(+)</text>
        <dbReference type="Rhea" id="RHEA:67828"/>
        <dbReference type="ChEBI" id="CHEBI:15378"/>
        <dbReference type="ChEBI" id="CHEBI:58223"/>
        <dbReference type="ChEBI" id="CHEBI:137748"/>
        <dbReference type="ChEBI" id="CHEBI:176338"/>
        <dbReference type="ChEBI" id="CHEBI:176343"/>
        <dbReference type="EC" id="2.4.1.182"/>
    </reaction>
</comment>
<dbReference type="PANTHER" id="PTHR30372:SF4">
    <property type="entry name" value="LIPID-A-DISACCHARIDE SYNTHASE, MITOCHONDRIAL-RELATED"/>
    <property type="match status" value="1"/>
</dbReference>
<sequence length="382" mass="43701">MNNKQQSLVIGIVSGEISGDILGANLIRKFKEKVPNTRFIGVPGPLMRTEGCEVLYKMEEFAVIGFNDILKKIFKFLLIRKKLIKYFNKFKIDLFIGIDAPDFNLNLEKHLKSKGIKTIHYVSPSIWAWRKKRIIKIKKSTNLILVLLPFEKAIYDKFNIKCCFIGHSAADEIPLKPNRDEARIKLNIPKNVKCLAILPGSRYSEIEMLSGIFLKTAKILQKQFTDLHIIVPLANKLCRQKFEDIKKTILIDAPILFLDGQARDAMTAANVTLLTSGTASLECMLTKCPMIVAYKMKLFWIAKILVKTPYISLPNILAQKEIVKEFLQKKCQPDKIAQQLIPLFNEDKNIFKLKQTFLKLHNLIRCDSDNKAVNAILKLIKN</sequence>
<dbReference type="GO" id="GO:0005543">
    <property type="term" value="F:phospholipid binding"/>
    <property type="evidence" value="ECO:0007669"/>
    <property type="project" value="TreeGrafter"/>
</dbReference>
<dbReference type="GO" id="GO:0008915">
    <property type="term" value="F:lipid-A-disaccharide synthase activity"/>
    <property type="evidence" value="ECO:0007669"/>
    <property type="project" value="UniProtKB-UniRule"/>
</dbReference>
<dbReference type="NCBIfam" id="TIGR00215">
    <property type="entry name" value="lpxB"/>
    <property type="match status" value="1"/>
</dbReference>
<dbReference type="GO" id="GO:0016020">
    <property type="term" value="C:membrane"/>
    <property type="evidence" value="ECO:0007669"/>
    <property type="project" value="GOC"/>
</dbReference>
<evidence type="ECO:0000256" key="8">
    <source>
        <dbReference type="ARBA" id="ARBA00022679"/>
    </source>
</evidence>
<evidence type="ECO:0000256" key="11">
    <source>
        <dbReference type="HAMAP-Rule" id="MF_00392"/>
    </source>
</evidence>
<name>A0A0M6W8S4_9GAMM</name>
<organism evidence="12 13">
    <name type="scientific">Candidatus Providencia siddallii</name>
    <dbReference type="NCBI Taxonomy" id="1715285"/>
    <lineage>
        <taxon>Bacteria</taxon>
        <taxon>Pseudomonadati</taxon>
        <taxon>Pseudomonadota</taxon>
        <taxon>Gammaproteobacteria</taxon>
        <taxon>Enterobacterales</taxon>
        <taxon>Morganellaceae</taxon>
        <taxon>Providencia</taxon>
    </lineage>
</organism>
<accession>A0A0M6W8S4</accession>
<dbReference type="STRING" id="1715285.SOFFGTOCOR_0385"/>
<dbReference type="Proteomes" id="UP000242301">
    <property type="component" value="Unassembled WGS sequence"/>
</dbReference>
<evidence type="ECO:0000256" key="6">
    <source>
        <dbReference type="ARBA" id="ARBA00022556"/>
    </source>
</evidence>
<keyword evidence="13" id="KW-1185">Reference proteome</keyword>
<dbReference type="Pfam" id="PF02684">
    <property type="entry name" value="LpxB"/>
    <property type="match status" value="1"/>
</dbReference>
<dbReference type="EMBL" id="CVRF01000003">
    <property type="protein sequence ID" value="CRK85802.1"/>
    <property type="molecule type" value="Genomic_DNA"/>
</dbReference>
<evidence type="ECO:0000256" key="4">
    <source>
        <dbReference type="ARBA" id="ARBA00020902"/>
    </source>
</evidence>
<keyword evidence="9 11" id="KW-0443">Lipid metabolism</keyword>
<dbReference type="GO" id="GO:0009245">
    <property type="term" value="P:lipid A biosynthetic process"/>
    <property type="evidence" value="ECO:0007669"/>
    <property type="project" value="UniProtKB-UniRule"/>
</dbReference>
<keyword evidence="7 11" id="KW-0328">Glycosyltransferase</keyword>
<dbReference type="UniPathway" id="UPA00359">
    <property type="reaction ID" value="UER00481"/>
</dbReference>
<evidence type="ECO:0000256" key="7">
    <source>
        <dbReference type="ARBA" id="ARBA00022676"/>
    </source>
</evidence>
<evidence type="ECO:0000256" key="9">
    <source>
        <dbReference type="ARBA" id="ARBA00023098"/>
    </source>
</evidence>
<proteinExistence type="inferred from homology"/>
<protein>
    <recommendedName>
        <fullName evidence="4 11">Lipid-A-disaccharide synthase</fullName>
        <ecNumber evidence="3 11">2.4.1.182</ecNumber>
    </recommendedName>
</protein>
<comment type="function">
    <text evidence="1 11">Condensation of UDP-2,3-diacylglucosamine and 2,3-diacylglucosamine-1-phosphate to form lipid A disaccharide, a precursor of lipid A, a phosphorylated glycolipid that anchors the lipopolysaccharide to the outer membrane of the cell.</text>
</comment>
<comment type="similarity">
    <text evidence="2 11">Belongs to the LpxB family.</text>
</comment>
<dbReference type="InterPro" id="IPR003835">
    <property type="entry name" value="Glyco_trans_19"/>
</dbReference>
<dbReference type="EC" id="2.4.1.182" evidence="3 11"/>
<evidence type="ECO:0000256" key="5">
    <source>
        <dbReference type="ARBA" id="ARBA00022516"/>
    </source>
</evidence>
<dbReference type="HAMAP" id="MF_00392">
    <property type="entry name" value="LpxB"/>
    <property type="match status" value="1"/>
</dbReference>